<dbReference type="Proteomes" id="UP000015106">
    <property type="component" value="Chromosome 5"/>
</dbReference>
<organism evidence="1 2">
    <name type="scientific">Triticum urartu</name>
    <name type="common">Red wild einkorn</name>
    <name type="synonym">Crithodium urartu</name>
    <dbReference type="NCBI Taxonomy" id="4572"/>
    <lineage>
        <taxon>Eukaryota</taxon>
        <taxon>Viridiplantae</taxon>
        <taxon>Streptophyta</taxon>
        <taxon>Embryophyta</taxon>
        <taxon>Tracheophyta</taxon>
        <taxon>Spermatophyta</taxon>
        <taxon>Magnoliopsida</taxon>
        <taxon>Liliopsida</taxon>
        <taxon>Poales</taxon>
        <taxon>Poaceae</taxon>
        <taxon>BOP clade</taxon>
        <taxon>Pooideae</taxon>
        <taxon>Triticodae</taxon>
        <taxon>Triticeae</taxon>
        <taxon>Triticinae</taxon>
        <taxon>Triticum</taxon>
    </lineage>
</organism>
<accession>A0A8R7UHS7</accession>
<reference evidence="2" key="1">
    <citation type="journal article" date="2013" name="Nature">
        <title>Draft genome of the wheat A-genome progenitor Triticum urartu.</title>
        <authorList>
            <person name="Ling H.Q."/>
            <person name="Zhao S."/>
            <person name="Liu D."/>
            <person name="Wang J."/>
            <person name="Sun H."/>
            <person name="Zhang C."/>
            <person name="Fan H."/>
            <person name="Li D."/>
            <person name="Dong L."/>
            <person name="Tao Y."/>
            <person name="Gao C."/>
            <person name="Wu H."/>
            <person name="Li Y."/>
            <person name="Cui Y."/>
            <person name="Guo X."/>
            <person name="Zheng S."/>
            <person name="Wang B."/>
            <person name="Yu K."/>
            <person name="Liang Q."/>
            <person name="Yang W."/>
            <person name="Lou X."/>
            <person name="Chen J."/>
            <person name="Feng M."/>
            <person name="Jian J."/>
            <person name="Zhang X."/>
            <person name="Luo G."/>
            <person name="Jiang Y."/>
            <person name="Liu J."/>
            <person name="Wang Z."/>
            <person name="Sha Y."/>
            <person name="Zhang B."/>
            <person name="Wu H."/>
            <person name="Tang D."/>
            <person name="Shen Q."/>
            <person name="Xue P."/>
            <person name="Zou S."/>
            <person name="Wang X."/>
            <person name="Liu X."/>
            <person name="Wang F."/>
            <person name="Yang Y."/>
            <person name="An X."/>
            <person name="Dong Z."/>
            <person name="Zhang K."/>
            <person name="Zhang X."/>
            <person name="Luo M.C."/>
            <person name="Dvorak J."/>
            <person name="Tong Y."/>
            <person name="Wang J."/>
            <person name="Yang H."/>
            <person name="Li Z."/>
            <person name="Wang D."/>
            <person name="Zhang A."/>
            <person name="Wang J."/>
        </authorList>
    </citation>
    <scope>NUCLEOTIDE SEQUENCE</scope>
    <source>
        <strain evidence="2">cv. G1812</strain>
    </source>
</reference>
<dbReference type="Gramene" id="TuG1812G0500002182.01.T01">
    <property type="protein sequence ID" value="TuG1812G0500002182.01.T01.cds413899"/>
    <property type="gene ID" value="TuG1812G0500002182.01"/>
</dbReference>
<keyword evidence="2" id="KW-1185">Reference proteome</keyword>
<dbReference type="EnsemblPlants" id="TuG1812G0500002182.01.T02">
    <property type="protein sequence ID" value="TuG1812G0500002182.01.T02.cds413899"/>
    <property type="gene ID" value="TuG1812G0500002182.01"/>
</dbReference>
<protein>
    <submittedName>
        <fullName evidence="1">Uncharacterized protein</fullName>
    </submittedName>
</protein>
<reference evidence="1" key="2">
    <citation type="submission" date="2018-03" db="EMBL/GenBank/DDBJ databases">
        <title>The Triticum urartu genome reveals the dynamic nature of wheat genome evolution.</title>
        <authorList>
            <person name="Ling H."/>
            <person name="Ma B."/>
            <person name="Shi X."/>
            <person name="Liu H."/>
            <person name="Dong L."/>
            <person name="Sun H."/>
            <person name="Cao Y."/>
            <person name="Gao Q."/>
            <person name="Zheng S."/>
            <person name="Li Y."/>
            <person name="Yu Y."/>
            <person name="Du H."/>
            <person name="Qi M."/>
            <person name="Li Y."/>
            <person name="Yu H."/>
            <person name="Cui Y."/>
            <person name="Wang N."/>
            <person name="Chen C."/>
            <person name="Wu H."/>
            <person name="Zhao Y."/>
            <person name="Zhang J."/>
            <person name="Li Y."/>
            <person name="Zhou W."/>
            <person name="Zhang B."/>
            <person name="Hu W."/>
            <person name="Eijk M."/>
            <person name="Tang J."/>
            <person name="Witsenboer H."/>
            <person name="Zhao S."/>
            <person name="Li Z."/>
            <person name="Zhang A."/>
            <person name="Wang D."/>
            <person name="Liang C."/>
        </authorList>
    </citation>
    <scope>NUCLEOTIDE SEQUENCE [LARGE SCALE GENOMIC DNA]</scope>
    <source>
        <strain evidence="1">cv. G1812</strain>
    </source>
</reference>
<dbReference type="Gramene" id="TuG1812G0500002182.01.T02">
    <property type="protein sequence ID" value="TuG1812G0500002182.01.T02.cds413899"/>
    <property type="gene ID" value="TuG1812G0500002182.01"/>
</dbReference>
<evidence type="ECO:0000313" key="2">
    <source>
        <dbReference type="Proteomes" id="UP000015106"/>
    </source>
</evidence>
<reference evidence="1" key="3">
    <citation type="submission" date="2022-06" db="UniProtKB">
        <authorList>
            <consortium name="EnsemblPlants"/>
        </authorList>
    </citation>
    <scope>IDENTIFICATION</scope>
</reference>
<dbReference type="AlphaFoldDB" id="A0A8R7UHS7"/>
<sequence>AAPTTPPPSLPNPSPGHPVLPFLVRRRPYLSSSADLPFGGSSAAIAGFGRAGHRCCSDLAALVVGAAGSGCSGPHTRRPGCSTLHRHFPHHHSICLARIRERVRPGV</sequence>
<proteinExistence type="predicted"/>
<evidence type="ECO:0000313" key="1">
    <source>
        <dbReference type="EnsemblPlants" id="TuG1812G0500002182.01.T01.cds413899"/>
    </source>
</evidence>
<dbReference type="EnsemblPlants" id="TuG1812G0500002182.01.T01">
    <property type="protein sequence ID" value="TuG1812G0500002182.01.T01.cds413899"/>
    <property type="gene ID" value="TuG1812G0500002182.01"/>
</dbReference>
<name>A0A8R7UHS7_TRIUA</name>